<dbReference type="PANTHER" id="PTHR46846">
    <property type="entry name" value="SERPENTINE RECEPTOR, CLASS W-RELATED"/>
    <property type="match status" value="1"/>
</dbReference>
<keyword evidence="3 5" id="KW-1133">Transmembrane helix</keyword>
<evidence type="ECO:0000256" key="4">
    <source>
        <dbReference type="ARBA" id="ARBA00023136"/>
    </source>
</evidence>
<dbReference type="InterPro" id="IPR019427">
    <property type="entry name" value="7TM_GPCR_serpentine_rcpt_Srw"/>
</dbReference>
<feature type="transmembrane region" description="Helical" evidence="5">
    <location>
        <begin position="331"/>
        <end position="357"/>
    </location>
</feature>
<dbReference type="Gene3D" id="1.20.1070.10">
    <property type="entry name" value="Rhodopsin 7-helix transmembrane proteins"/>
    <property type="match status" value="1"/>
</dbReference>
<dbReference type="EMBL" id="GL380059">
    <property type="protein sequence ID" value="EGT44625.1"/>
    <property type="molecule type" value="Genomic_DNA"/>
</dbReference>
<evidence type="ECO:0000256" key="2">
    <source>
        <dbReference type="ARBA" id="ARBA00022692"/>
    </source>
</evidence>
<dbReference type="OMA" id="MACAMID"/>
<dbReference type="InterPro" id="IPR017452">
    <property type="entry name" value="GPCR_Rhodpsn_7TM"/>
</dbReference>
<feature type="transmembrane region" description="Helical" evidence="5">
    <location>
        <begin position="46"/>
        <end position="65"/>
    </location>
</feature>
<keyword evidence="4 5" id="KW-0472">Membrane</keyword>
<feature type="transmembrane region" description="Helical" evidence="5">
    <location>
        <begin position="242"/>
        <end position="261"/>
    </location>
</feature>
<dbReference type="FunCoup" id="G0P472">
    <property type="interactions" value="1"/>
</dbReference>
<proteinExistence type="predicted"/>
<evidence type="ECO:0000256" key="5">
    <source>
        <dbReference type="SAM" id="Phobius"/>
    </source>
</evidence>
<dbReference type="STRING" id="135651.G0P472"/>
<organism evidence="8">
    <name type="scientific">Caenorhabditis brenneri</name>
    <name type="common">Nematode worm</name>
    <dbReference type="NCBI Taxonomy" id="135651"/>
    <lineage>
        <taxon>Eukaryota</taxon>
        <taxon>Metazoa</taxon>
        <taxon>Ecdysozoa</taxon>
        <taxon>Nematoda</taxon>
        <taxon>Chromadorea</taxon>
        <taxon>Rhabditida</taxon>
        <taxon>Rhabditina</taxon>
        <taxon>Rhabditomorpha</taxon>
        <taxon>Rhabditoidea</taxon>
        <taxon>Rhabditidae</taxon>
        <taxon>Peloderinae</taxon>
        <taxon>Caenorhabditis</taxon>
    </lineage>
</organism>
<dbReference type="Pfam" id="PF10324">
    <property type="entry name" value="7TM_GPCR_Srw"/>
    <property type="match status" value="1"/>
</dbReference>
<feature type="domain" description="G-protein coupled receptors family 1 profile" evidence="6">
    <location>
        <begin position="55"/>
        <end position="353"/>
    </location>
</feature>
<evidence type="ECO:0000313" key="8">
    <source>
        <dbReference type="Proteomes" id="UP000008068"/>
    </source>
</evidence>
<keyword evidence="2 5" id="KW-0812">Transmembrane</keyword>
<dbReference type="PANTHER" id="PTHR46846:SF2">
    <property type="entry name" value="G-PROTEIN COUPLED RECEPTORS FAMILY 1 PROFILE DOMAIN-CONTAINING PROTEIN"/>
    <property type="match status" value="1"/>
</dbReference>
<feature type="transmembrane region" description="Helical" evidence="5">
    <location>
        <begin position="289"/>
        <end position="311"/>
    </location>
</feature>
<dbReference type="GO" id="GO:0008528">
    <property type="term" value="F:G protein-coupled peptide receptor activity"/>
    <property type="evidence" value="ECO:0007669"/>
    <property type="project" value="InterPro"/>
</dbReference>
<keyword evidence="8" id="KW-1185">Reference proteome</keyword>
<reference evidence="8" key="1">
    <citation type="submission" date="2011-07" db="EMBL/GenBank/DDBJ databases">
        <authorList>
            <consortium name="Caenorhabditis brenneri Sequencing and Analysis Consortium"/>
            <person name="Wilson R.K."/>
        </authorList>
    </citation>
    <scope>NUCLEOTIDE SEQUENCE [LARGE SCALE GENOMIC DNA]</scope>
    <source>
        <strain evidence="8">PB2801</strain>
    </source>
</reference>
<sequence>MTDYPNYEYNDYEDYREPVSGEYEEYWYHDADNYNEISKTILDVNVFFEFFTIFANIFHLVVLFQKELRSSSIFILMIGICLADIFGFLCQFYDHGIERSWFRPILQIIWSIFPQNSDVLCLSFDYQLVDIPNELKNIIISSTRPISIWLAILMAMIRTFSVMFPMNNRVQNMTKGSSAILIVCTVSLFWVVFYSWYNIYMEFVWFPDYVSFICTPSMVPNVTILVFPMAQFDVKYTEKYKYLLRFIPSVVYPVLTTFLFLELRKIKKKRLEMNKNSDGGEKSNSTTKLILFMTVSFMFSEGLAGVMQLIGNYVNPKKSDDVEAMELMYKVSVVTDAVMVLRTWNALSHFFVCYMMSSQYRDTVKRMFCCCKPKFNIIMVKGSEPNSDSNTKILKLSKPKSY</sequence>
<feature type="transmembrane region" description="Helical" evidence="5">
    <location>
        <begin position="209"/>
        <end position="230"/>
    </location>
</feature>
<feature type="transmembrane region" description="Helical" evidence="5">
    <location>
        <begin position="71"/>
        <end position="93"/>
    </location>
</feature>
<dbReference type="AlphaFoldDB" id="G0P472"/>
<evidence type="ECO:0000313" key="7">
    <source>
        <dbReference type="EMBL" id="EGT44625.1"/>
    </source>
</evidence>
<dbReference type="OrthoDB" id="5862663at2759"/>
<protein>
    <recommendedName>
        <fullName evidence="6">G-protein coupled receptors family 1 profile domain-containing protein</fullName>
    </recommendedName>
</protein>
<dbReference type="Proteomes" id="UP000008068">
    <property type="component" value="Unassembled WGS sequence"/>
</dbReference>
<evidence type="ECO:0000259" key="6">
    <source>
        <dbReference type="PROSITE" id="PS50262"/>
    </source>
</evidence>
<dbReference type="PROSITE" id="PS50262">
    <property type="entry name" value="G_PROTEIN_RECEP_F1_2"/>
    <property type="match status" value="1"/>
</dbReference>
<feature type="transmembrane region" description="Helical" evidence="5">
    <location>
        <begin position="146"/>
        <end position="166"/>
    </location>
</feature>
<name>G0P472_CAEBE</name>
<dbReference type="eggNOG" id="ENOG502TGIR">
    <property type="taxonomic scope" value="Eukaryota"/>
</dbReference>
<accession>G0P472</accession>
<comment type="subcellular location">
    <subcellularLocation>
        <location evidence="1">Membrane</location>
    </subcellularLocation>
</comment>
<dbReference type="SUPFAM" id="SSF81321">
    <property type="entry name" value="Family A G protein-coupled receptor-like"/>
    <property type="match status" value="1"/>
</dbReference>
<evidence type="ECO:0000256" key="3">
    <source>
        <dbReference type="ARBA" id="ARBA00022989"/>
    </source>
</evidence>
<dbReference type="InParanoid" id="G0P472"/>
<gene>
    <name evidence="7" type="ORF">CAEBREN_21620</name>
</gene>
<feature type="transmembrane region" description="Helical" evidence="5">
    <location>
        <begin position="178"/>
        <end position="197"/>
    </location>
</feature>
<dbReference type="HOGENOM" id="CLU_043715_2_1_1"/>
<evidence type="ECO:0000256" key="1">
    <source>
        <dbReference type="ARBA" id="ARBA00004370"/>
    </source>
</evidence>
<dbReference type="GO" id="GO:0016020">
    <property type="term" value="C:membrane"/>
    <property type="evidence" value="ECO:0007669"/>
    <property type="project" value="UniProtKB-SubCell"/>
</dbReference>